<evidence type="ECO:0000256" key="3">
    <source>
        <dbReference type="ARBA" id="ARBA00022781"/>
    </source>
</evidence>
<protein>
    <submittedName>
        <fullName evidence="7">Uncharacterized protein</fullName>
    </submittedName>
</protein>
<proteinExistence type="predicted"/>
<reference evidence="7 8" key="1">
    <citation type="journal article" date="2016" name="Nat. Commun.">
        <title>Thousands of microbial genomes shed light on interconnected biogeochemical processes in an aquifer system.</title>
        <authorList>
            <person name="Anantharaman K."/>
            <person name="Brown C.T."/>
            <person name="Hug L.A."/>
            <person name="Sharon I."/>
            <person name="Castelle C.J."/>
            <person name="Probst A.J."/>
            <person name="Thomas B.C."/>
            <person name="Singh A."/>
            <person name="Wilkins M.J."/>
            <person name="Karaoz U."/>
            <person name="Brodie E.L."/>
            <person name="Williams K.H."/>
            <person name="Hubbard S.S."/>
            <person name="Banfield J.F."/>
        </authorList>
    </citation>
    <scope>NUCLEOTIDE SEQUENCE [LARGE SCALE GENOMIC DNA]</scope>
</reference>
<dbReference type="AlphaFoldDB" id="A0A1G2PDM2"/>
<accession>A0A1G2PDM2</accession>
<name>A0A1G2PDM2_9BACT</name>
<dbReference type="GO" id="GO:0046933">
    <property type="term" value="F:proton-transporting ATP synthase activity, rotational mechanism"/>
    <property type="evidence" value="ECO:0007669"/>
    <property type="project" value="InterPro"/>
</dbReference>
<keyword evidence="5" id="KW-0472">Membrane</keyword>
<comment type="subcellular location">
    <subcellularLocation>
        <location evidence="1">Membrane</location>
    </subcellularLocation>
</comment>
<keyword evidence="3" id="KW-0375">Hydrogen ion transport</keyword>
<dbReference type="GO" id="GO:0016020">
    <property type="term" value="C:membrane"/>
    <property type="evidence" value="ECO:0007669"/>
    <property type="project" value="UniProtKB-SubCell"/>
</dbReference>
<dbReference type="InterPro" id="IPR000711">
    <property type="entry name" value="ATPase_OSCP/dsu"/>
</dbReference>
<evidence type="ECO:0000313" key="7">
    <source>
        <dbReference type="EMBL" id="OHA46424.1"/>
    </source>
</evidence>
<gene>
    <name evidence="7" type="ORF">A2828_00560</name>
</gene>
<evidence type="ECO:0000256" key="2">
    <source>
        <dbReference type="ARBA" id="ARBA00022448"/>
    </source>
</evidence>
<organism evidence="7 8">
    <name type="scientific">Candidatus Terrybacteria bacterium RIFCSPHIGHO2_01_FULL_43_35</name>
    <dbReference type="NCBI Taxonomy" id="1802361"/>
    <lineage>
        <taxon>Bacteria</taxon>
        <taxon>Candidatus Terryibacteriota</taxon>
    </lineage>
</organism>
<comment type="caution">
    <text evidence="7">The sequence shown here is derived from an EMBL/GenBank/DDBJ whole genome shotgun (WGS) entry which is preliminary data.</text>
</comment>
<evidence type="ECO:0000313" key="8">
    <source>
        <dbReference type="Proteomes" id="UP000178869"/>
    </source>
</evidence>
<evidence type="ECO:0000256" key="4">
    <source>
        <dbReference type="ARBA" id="ARBA00023065"/>
    </source>
</evidence>
<evidence type="ECO:0000256" key="5">
    <source>
        <dbReference type="ARBA" id="ARBA00023136"/>
    </source>
</evidence>
<keyword evidence="6" id="KW-0066">ATP synthesis</keyword>
<keyword evidence="2" id="KW-0813">Transport</keyword>
<dbReference type="Pfam" id="PF00213">
    <property type="entry name" value="OSCP"/>
    <property type="match status" value="1"/>
</dbReference>
<dbReference type="Proteomes" id="UP000178869">
    <property type="component" value="Unassembled WGS sequence"/>
</dbReference>
<evidence type="ECO:0000256" key="6">
    <source>
        <dbReference type="ARBA" id="ARBA00023310"/>
    </source>
</evidence>
<keyword evidence="4" id="KW-0406">Ion transport</keyword>
<dbReference type="EMBL" id="MHSR01000016">
    <property type="protein sequence ID" value="OHA46424.1"/>
    <property type="molecule type" value="Genomic_DNA"/>
</dbReference>
<evidence type="ECO:0000256" key="1">
    <source>
        <dbReference type="ARBA" id="ARBA00004370"/>
    </source>
</evidence>
<sequence>MRKEVDVKAIAAAFLDSIEKIPISEQPKAIKKFVGFLLANNLLSQAGNLLVAIKEEAMKRKGITAMTFQSAGDLSDADIAKMAGSLAGDLEHIKDNSLLGGLKMKIGDKVVDATVRRMFEQLFKGINN</sequence>